<reference evidence="10 11" key="1">
    <citation type="submission" date="2020-02" db="EMBL/GenBank/DDBJ databases">
        <title>Draft genome sequence of two Spirosoma agri KCTC 52727 and Spirosoma terrae KCTC 52035.</title>
        <authorList>
            <person name="Rojas J."/>
            <person name="Ambika Manirajan B."/>
            <person name="Ratering S."/>
            <person name="Suarez C."/>
            <person name="Schnell S."/>
        </authorList>
    </citation>
    <scope>NUCLEOTIDE SEQUENCE [LARGE SCALE GENOMIC DNA]</scope>
    <source>
        <strain evidence="10 11">KCTC 52727</strain>
    </source>
</reference>
<evidence type="ECO:0000256" key="3">
    <source>
        <dbReference type="ARBA" id="ARBA00022692"/>
    </source>
</evidence>
<dbReference type="EMBL" id="JAAGNZ010000004">
    <property type="protein sequence ID" value="NEU70401.1"/>
    <property type="molecule type" value="Genomic_DNA"/>
</dbReference>
<evidence type="ECO:0000313" key="11">
    <source>
        <dbReference type="Proteomes" id="UP000477386"/>
    </source>
</evidence>
<dbReference type="GO" id="GO:0022857">
    <property type="term" value="F:transmembrane transporter activity"/>
    <property type="evidence" value="ECO:0007669"/>
    <property type="project" value="TreeGrafter"/>
</dbReference>
<dbReference type="PANTHER" id="PTHR30572:SF18">
    <property type="entry name" value="ABC-TYPE MACROLIDE FAMILY EXPORT SYSTEM PERMEASE COMPONENT 2"/>
    <property type="match status" value="1"/>
</dbReference>
<gene>
    <name evidence="10" type="ORF">GK091_26255</name>
</gene>
<feature type="domain" description="ABC3 transporter permease C-terminal" evidence="8">
    <location>
        <begin position="791"/>
        <end position="899"/>
    </location>
</feature>
<evidence type="ECO:0000259" key="9">
    <source>
        <dbReference type="Pfam" id="PF12704"/>
    </source>
</evidence>
<dbReference type="NCBIfam" id="NF038404">
    <property type="entry name" value="perm_prefix_2"/>
    <property type="match status" value="1"/>
</dbReference>
<proteinExistence type="predicted"/>
<dbReference type="GO" id="GO:0005886">
    <property type="term" value="C:plasma membrane"/>
    <property type="evidence" value="ECO:0007669"/>
    <property type="project" value="UniProtKB-SubCell"/>
</dbReference>
<protein>
    <submittedName>
        <fullName evidence="10">FtsX-like permease family protein</fullName>
    </submittedName>
</protein>
<feature type="transmembrane region" description="Helical" evidence="7">
    <location>
        <begin position="840"/>
        <end position="859"/>
    </location>
</feature>
<feature type="transmembrane region" description="Helical" evidence="7">
    <location>
        <begin position="493"/>
        <end position="522"/>
    </location>
</feature>
<feature type="transmembrane region" description="Helical" evidence="7">
    <location>
        <begin position="871"/>
        <end position="892"/>
    </location>
</feature>
<comment type="subcellular location">
    <subcellularLocation>
        <location evidence="1">Cell membrane</location>
        <topology evidence="1">Multi-pass membrane protein</topology>
    </subcellularLocation>
</comment>
<dbReference type="Pfam" id="PF12704">
    <property type="entry name" value="MacB_PCD"/>
    <property type="match status" value="2"/>
</dbReference>
<dbReference type="InterPro" id="IPR003838">
    <property type="entry name" value="ABC3_permease_C"/>
</dbReference>
<evidence type="ECO:0000256" key="1">
    <source>
        <dbReference type="ARBA" id="ARBA00004651"/>
    </source>
</evidence>
<feature type="transmembrane region" description="Helical" evidence="7">
    <location>
        <begin position="788"/>
        <end position="812"/>
    </location>
</feature>
<accession>A0A6M0ISH7</accession>
<feature type="region of interest" description="Disordered" evidence="6">
    <location>
        <begin position="1"/>
        <end position="23"/>
    </location>
</feature>
<organism evidence="10 11">
    <name type="scientific">Spirosoma agri</name>
    <dbReference type="NCBI Taxonomy" id="1987381"/>
    <lineage>
        <taxon>Bacteria</taxon>
        <taxon>Pseudomonadati</taxon>
        <taxon>Bacteroidota</taxon>
        <taxon>Cytophagia</taxon>
        <taxon>Cytophagales</taxon>
        <taxon>Cytophagaceae</taxon>
        <taxon>Spirosoma</taxon>
    </lineage>
</organism>
<feature type="transmembrane region" description="Helical" evidence="7">
    <location>
        <begin position="450"/>
        <end position="473"/>
    </location>
</feature>
<feature type="compositionally biased region" description="Basic residues" evidence="6">
    <location>
        <begin position="1"/>
        <end position="12"/>
    </location>
</feature>
<dbReference type="InterPro" id="IPR050250">
    <property type="entry name" value="Macrolide_Exporter_MacB"/>
</dbReference>
<keyword evidence="2" id="KW-1003">Cell membrane</keyword>
<name>A0A6M0ISH7_9BACT</name>
<dbReference type="PANTHER" id="PTHR30572">
    <property type="entry name" value="MEMBRANE COMPONENT OF TRANSPORTER-RELATED"/>
    <property type="match status" value="1"/>
</dbReference>
<dbReference type="Proteomes" id="UP000477386">
    <property type="component" value="Unassembled WGS sequence"/>
</dbReference>
<keyword evidence="4 7" id="KW-1133">Transmembrane helix</keyword>
<dbReference type="InterPro" id="IPR047699">
    <property type="entry name" value="Permease_put_prefix"/>
</dbReference>
<evidence type="ECO:0000256" key="7">
    <source>
        <dbReference type="SAM" id="Phobius"/>
    </source>
</evidence>
<feature type="transmembrane region" description="Helical" evidence="7">
    <location>
        <begin position="135"/>
        <end position="155"/>
    </location>
</feature>
<comment type="caution">
    <text evidence="10">The sequence shown here is derived from an EMBL/GenBank/DDBJ whole genome shotgun (WGS) entry which is preliminary data.</text>
</comment>
<evidence type="ECO:0000256" key="5">
    <source>
        <dbReference type="ARBA" id="ARBA00023136"/>
    </source>
</evidence>
<dbReference type="InterPro" id="IPR025857">
    <property type="entry name" value="MacB_PCD"/>
</dbReference>
<dbReference type="AlphaFoldDB" id="A0A6M0ISH7"/>
<feature type="domain" description="MacB-like periplasmic core" evidence="9">
    <location>
        <begin position="134"/>
        <end position="359"/>
    </location>
</feature>
<evidence type="ECO:0000259" key="8">
    <source>
        <dbReference type="Pfam" id="PF02687"/>
    </source>
</evidence>
<feature type="domain" description="ABC3 transporter permease C-terminal" evidence="8">
    <location>
        <begin position="405"/>
        <end position="520"/>
    </location>
</feature>
<feature type="domain" description="MacB-like periplasmic core" evidence="9">
    <location>
        <begin position="551"/>
        <end position="755"/>
    </location>
</feature>
<evidence type="ECO:0000256" key="6">
    <source>
        <dbReference type="SAM" id="MobiDB-lite"/>
    </source>
</evidence>
<feature type="transmembrane region" description="Helical" evidence="7">
    <location>
        <begin position="543"/>
        <end position="563"/>
    </location>
</feature>
<dbReference type="RefSeq" id="WP_164043708.1">
    <property type="nucleotide sequence ID" value="NZ_JAAGNZ010000004.1"/>
</dbReference>
<evidence type="ECO:0000256" key="2">
    <source>
        <dbReference type="ARBA" id="ARBA00022475"/>
    </source>
</evidence>
<keyword evidence="3 7" id="KW-0812">Transmembrane</keyword>
<dbReference type="Pfam" id="PF02687">
    <property type="entry name" value="FtsX"/>
    <property type="match status" value="2"/>
</dbReference>
<sequence length="911" mass="101652">MGRLTNHKRGHSKPLENRPSARRPPRWASWLLNQFSPPGSADELQGDLLEMYAYWLKTSGVRAARWRYGLAVVRLIRPFTSSVIKRSRTYPQQPAQPSEGRWVDVRITASLQPVMIRNYVKIAWRTVARNKVYSAINMGGLALGMAVAIFTGLWIRDELTFDRSFAHHDRLGQVIMYQTFSGQREPQDGLPLGLADALRADYPDLKEVAASSWDDERILAYGDQKIARHGNAVEPQFTRMFSLKMRQGVQDGLQNVRSIMLSASTATALFGQVNPVGKLVRIDGKNDLVVTGVYEDLPANTSFYTQFKQLQFLTPLAYYATENEWVGASRTDWANNAWLIFVQLHDKARFDAVSSKIKRVVANRRGVDGKPFQPELTLMPMSDWHLRSLFDQAGGQIQLVWLFGLIGGFVLVLACINFVNLSTARAGKRAKEVGIRKAVGSQRGQLAGQFLTESLLMVVLAFGLSLLVVWASLPWFNTLADKSVRLPWNAGWFWLICLLFMGGTTLLAGSYPAFVLSSFQPVRVLKGRLSLPKTRWVISPRKGLVVVQFTVSVALMIGTLVVYRQIQFANNRPIGYNRSGLIDLAMNTPELYHNYNRLRAELLATGAVLNMAESLSPLTAVWSNTYMYEWPDKAPTKKPIIGRVGVTHDFGKTVGFQVVSGRDFSRTYRSDSNGVILNESAVKVMGLSKPIGALIREQGQPPRHVVGVVKDLLMQSPYNPVMPTVFQLSYTMVSTITFRLNPTVATADALKQVTAVFNQLNPNAPFDYRFVDDTFAQKFKTEARIGRLALVLAILAIFISCLGLFGLASFTAEQRTKEIGVRKVLGASALHLWGLLSREFVILVTIAFFVATPIAYYVLSNWLQQYSYRTAISWWIFAVSGGGALVITLLTVSSQSVKAVLTNPVKSLRSE</sequence>
<keyword evidence="11" id="KW-1185">Reference proteome</keyword>
<evidence type="ECO:0000256" key="4">
    <source>
        <dbReference type="ARBA" id="ARBA00022989"/>
    </source>
</evidence>
<evidence type="ECO:0000313" key="10">
    <source>
        <dbReference type="EMBL" id="NEU70401.1"/>
    </source>
</evidence>
<feature type="transmembrane region" description="Helical" evidence="7">
    <location>
        <begin position="399"/>
        <end position="421"/>
    </location>
</feature>
<keyword evidence="5 7" id="KW-0472">Membrane</keyword>